<dbReference type="OrthoDB" id="4868247at2"/>
<dbReference type="AlphaFoldDB" id="A0A372L6Q2"/>
<dbReference type="Pfam" id="PF14345">
    <property type="entry name" value="GDYXXLXY"/>
    <property type="match status" value="1"/>
</dbReference>
<evidence type="ECO:0000313" key="2">
    <source>
        <dbReference type="Proteomes" id="UP000262939"/>
    </source>
</evidence>
<dbReference type="Proteomes" id="UP000262939">
    <property type="component" value="Unassembled WGS sequence"/>
</dbReference>
<organism evidence="1 2">
    <name type="scientific">Peribacillus glennii</name>
    <dbReference type="NCBI Taxonomy" id="2303991"/>
    <lineage>
        <taxon>Bacteria</taxon>
        <taxon>Bacillati</taxon>
        <taxon>Bacillota</taxon>
        <taxon>Bacilli</taxon>
        <taxon>Bacillales</taxon>
        <taxon>Bacillaceae</taxon>
        <taxon>Peribacillus</taxon>
    </lineage>
</organism>
<dbReference type="EMBL" id="QVTD01000022">
    <property type="protein sequence ID" value="RFU60756.1"/>
    <property type="molecule type" value="Genomic_DNA"/>
</dbReference>
<proteinExistence type="predicted"/>
<gene>
    <name evidence="1" type="ORF">D0466_20605</name>
</gene>
<dbReference type="RefSeq" id="WP_117324393.1">
    <property type="nucleotide sequence ID" value="NZ_QVTD01000022.1"/>
</dbReference>
<name>A0A372L6Q2_9BACI</name>
<evidence type="ECO:0000313" key="1">
    <source>
        <dbReference type="EMBL" id="RFU60756.1"/>
    </source>
</evidence>
<dbReference type="InterPro" id="IPR025833">
    <property type="entry name" value="GDYXXLXY"/>
</dbReference>
<reference evidence="1 2" key="1">
    <citation type="submission" date="2018-08" db="EMBL/GenBank/DDBJ databases">
        <title>Bacillus chawlae sp. nov., Bacillus glennii sp. nov., and Bacillus saganii sp. nov. Isolated from the Vehicle Assembly Building at Kennedy Space Center where the Viking Spacecraft were Assembled.</title>
        <authorList>
            <person name="Seuylemezian A."/>
            <person name="Vaishampayan P."/>
        </authorList>
    </citation>
    <scope>NUCLEOTIDE SEQUENCE [LARGE SCALE GENOMIC DNA]</scope>
    <source>
        <strain evidence="1 2">V44-8</strain>
    </source>
</reference>
<protein>
    <recommendedName>
        <fullName evidence="3">GDYXXLXY domain-containing protein</fullName>
    </recommendedName>
</protein>
<evidence type="ECO:0008006" key="3">
    <source>
        <dbReference type="Google" id="ProtNLM"/>
    </source>
</evidence>
<keyword evidence="2" id="KW-1185">Reference proteome</keyword>
<comment type="caution">
    <text evidence="1">The sequence shown here is derived from an EMBL/GenBank/DDBJ whole genome shotgun (WGS) entry which is preliminary data.</text>
</comment>
<accession>A0A372L6Q2</accession>
<sequence length="173" mass="20023">MHRNRKWVWAALAIPFLCIAIVAAKPVTTLLYGEEIILSTAPVDPTDLFYGDYLILSYDISEAAPELVDQKVRTADYSEAVKKPLYLWLKKKNNIGSLTRVSFEKPPHSLYLKAGFHNLWLNEETKKYNIPLQWDRYYVPENQGREWEERATKGDILVHMKVRNGFAVPISIE</sequence>